<evidence type="ECO:0000256" key="2">
    <source>
        <dbReference type="ARBA" id="ARBA00010992"/>
    </source>
</evidence>
<feature type="domain" description="Major facilitator superfamily (MFS) profile" evidence="7">
    <location>
        <begin position="56"/>
        <end position="517"/>
    </location>
</feature>
<evidence type="ECO:0000256" key="1">
    <source>
        <dbReference type="ARBA" id="ARBA00004141"/>
    </source>
</evidence>
<organism evidence="8 9">
    <name type="scientific">Aspergillus pseudoustus</name>
    <dbReference type="NCBI Taxonomy" id="1810923"/>
    <lineage>
        <taxon>Eukaryota</taxon>
        <taxon>Fungi</taxon>
        <taxon>Dikarya</taxon>
        <taxon>Ascomycota</taxon>
        <taxon>Pezizomycotina</taxon>
        <taxon>Eurotiomycetes</taxon>
        <taxon>Eurotiomycetidae</taxon>
        <taxon>Eurotiales</taxon>
        <taxon>Aspergillaceae</taxon>
        <taxon>Aspergillus</taxon>
        <taxon>Aspergillus subgen. Nidulantes</taxon>
    </lineage>
</organism>
<feature type="transmembrane region" description="Helical" evidence="6">
    <location>
        <begin position="492"/>
        <end position="510"/>
    </location>
</feature>
<feature type="transmembrane region" description="Helical" evidence="6">
    <location>
        <begin position="467"/>
        <end position="486"/>
    </location>
</feature>
<comment type="caution">
    <text evidence="8">The sequence shown here is derived from an EMBL/GenBank/DDBJ whole genome shotgun (WGS) entry which is preliminary data.</text>
</comment>
<gene>
    <name evidence="8" type="ORF">BJY01DRAFT_264270</name>
</gene>
<dbReference type="PROSITE" id="PS50850">
    <property type="entry name" value="MFS"/>
    <property type="match status" value="1"/>
</dbReference>
<sequence length="569" mass="62454">MDSSKVDHVGVTSQEKEAYMHLEIAKHQLVDGVDISRLAEEALPFKSKAAFRLAIVTFVWGLSVLAFAVDLAVMGSMAAMPHFKEFYQTDSTGGRWGLIISIASVGGVVGSWTLWISDIIGRRGCCCLGSIILAIGCAIQASAPNTSGLVAGRFVAGMGSSFCATIGPAYMAEVSPSVYRGLAVGMYCSCYQIGAIMIAALVFGTSYIDSDAQFRIPMIFQVGPPLLVAALVYPCTPESPRWLVSKGRVDQAREIIARYQTVSGDVNSPIVNEQINQIESSLDLLKSKPWDYTVFLKTAAGRYRLWVIALYSFFQQWNGGGLINSYLPGILELVGINSPAQQLGLNLGISLIYVVKNQGRSTDLFSFLPGLTITSWLSTMAGAVFVDRLPRRTILLVNLIIFIFLLILAGIFNALYSNDISKAAMGYLLIVTIFCFNVATGLFLNVLHNMYPGENLHYTQRAKGMGLYSFFQSAFGFAMTYGSAAALETLGWKIYFLYVGINLVTMVLIYHSCPEFRWLSLEETDLIFETPTAKSNFASFPSQQVQISVKLEKAKVEQRRQQRDGQRDA</sequence>
<feature type="transmembrane region" description="Helical" evidence="6">
    <location>
        <begin position="364"/>
        <end position="386"/>
    </location>
</feature>
<dbReference type="InterPro" id="IPR005828">
    <property type="entry name" value="MFS_sugar_transport-like"/>
</dbReference>
<dbReference type="EMBL" id="JBFXLU010000090">
    <property type="protein sequence ID" value="KAL2843375.1"/>
    <property type="molecule type" value="Genomic_DNA"/>
</dbReference>
<evidence type="ECO:0000256" key="3">
    <source>
        <dbReference type="ARBA" id="ARBA00022692"/>
    </source>
</evidence>
<keyword evidence="4 6" id="KW-1133">Transmembrane helix</keyword>
<feature type="transmembrane region" description="Helical" evidence="6">
    <location>
        <begin position="393"/>
        <end position="412"/>
    </location>
</feature>
<evidence type="ECO:0000313" key="9">
    <source>
        <dbReference type="Proteomes" id="UP001610446"/>
    </source>
</evidence>
<comment type="subcellular location">
    <subcellularLocation>
        <location evidence="1">Membrane</location>
        <topology evidence="1">Multi-pass membrane protein</topology>
    </subcellularLocation>
</comment>
<comment type="similarity">
    <text evidence="2">Belongs to the major facilitator superfamily. Sugar transporter (TC 2.A.1.1) family.</text>
</comment>
<evidence type="ECO:0000313" key="8">
    <source>
        <dbReference type="EMBL" id="KAL2843375.1"/>
    </source>
</evidence>
<accession>A0ABR4JTJ6</accession>
<proteinExistence type="inferred from homology"/>
<feature type="transmembrane region" description="Helical" evidence="6">
    <location>
        <begin position="53"/>
        <end position="76"/>
    </location>
</feature>
<dbReference type="PANTHER" id="PTHR48022:SF79">
    <property type="entry name" value="LACTOSE PERMEASE, PUTATIVE (AFU_ORTHOLOGUE AFUA_6G01860)-RELATED"/>
    <property type="match status" value="1"/>
</dbReference>
<dbReference type="PROSITE" id="PS00216">
    <property type="entry name" value="SUGAR_TRANSPORT_1"/>
    <property type="match status" value="1"/>
</dbReference>
<keyword evidence="3 6" id="KW-0812">Transmembrane</keyword>
<dbReference type="Pfam" id="PF00083">
    <property type="entry name" value="Sugar_tr"/>
    <property type="match status" value="1"/>
</dbReference>
<feature type="transmembrane region" description="Helical" evidence="6">
    <location>
        <begin position="124"/>
        <end position="143"/>
    </location>
</feature>
<feature type="transmembrane region" description="Helical" evidence="6">
    <location>
        <begin position="149"/>
        <end position="172"/>
    </location>
</feature>
<evidence type="ECO:0000256" key="6">
    <source>
        <dbReference type="SAM" id="Phobius"/>
    </source>
</evidence>
<dbReference type="InterPro" id="IPR005829">
    <property type="entry name" value="Sugar_transporter_CS"/>
</dbReference>
<dbReference type="InterPro" id="IPR050360">
    <property type="entry name" value="MFS_Sugar_Transporters"/>
</dbReference>
<keyword evidence="9" id="KW-1185">Reference proteome</keyword>
<feature type="transmembrane region" description="Helical" evidence="6">
    <location>
        <begin position="424"/>
        <end position="447"/>
    </location>
</feature>
<name>A0ABR4JTJ6_9EURO</name>
<dbReference type="Gene3D" id="1.20.1250.20">
    <property type="entry name" value="MFS general substrate transporter like domains"/>
    <property type="match status" value="1"/>
</dbReference>
<dbReference type="Proteomes" id="UP001610446">
    <property type="component" value="Unassembled WGS sequence"/>
</dbReference>
<evidence type="ECO:0000256" key="5">
    <source>
        <dbReference type="ARBA" id="ARBA00023136"/>
    </source>
</evidence>
<reference evidence="8 9" key="1">
    <citation type="submission" date="2024-07" db="EMBL/GenBank/DDBJ databases">
        <title>Section-level genome sequencing and comparative genomics of Aspergillus sections Usti and Cavernicolus.</title>
        <authorList>
            <consortium name="Lawrence Berkeley National Laboratory"/>
            <person name="Nybo J.L."/>
            <person name="Vesth T.C."/>
            <person name="Theobald S."/>
            <person name="Frisvad J.C."/>
            <person name="Larsen T.O."/>
            <person name="Kjaerboelling I."/>
            <person name="Rothschild-Mancinelli K."/>
            <person name="Lyhne E.K."/>
            <person name="Kogle M.E."/>
            <person name="Barry K."/>
            <person name="Clum A."/>
            <person name="Na H."/>
            <person name="Ledsgaard L."/>
            <person name="Lin J."/>
            <person name="Lipzen A."/>
            <person name="Kuo A."/>
            <person name="Riley R."/>
            <person name="Mondo S."/>
            <person name="Labutti K."/>
            <person name="Haridas S."/>
            <person name="Pangalinan J."/>
            <person name="Salamov A.A."/>
            <person name="Simmons B.A."/>
            <person name="Magnuson J.K."/>
            <person name="Chen J."/>
            <person name="Drula E."/>
            <person name="Henrissat B."/>
            <person name="Wiebenga A."/>
            <person name="Lubbers R.J."/>
            <person name="Gomes A.C."/>
            <person name="Makela M.R."/>
            <person name="Stajich J."/>
            <person name="Grigoriev I.V."/>
            <person name="Mortensen U.H."/>
            <person name="De Vries R.P."/>
            <person name="Baker S.E."/>
            <person name="Andersen M.R."/>
        </authorList>
    </citation>
    <scope>NUCLEOTIDE SEQUENCE [LARGE SCALE GENOMIC DNA]</scope>
    <source>
        <strain evidence="8 9">CBS 123904</strain>
    </source>
</reference>
<dbReference type="InterPro" id="IPR036259">
    <property type="entry name" value="MFS_trans_sf"/>
</dbReference>
<keyword evidence="5 6" id="KW-0472">Membrane</keyword>
<dbReference type="InterPro" id="IPR020846">
    <property type="entry name" value="MFS_dom"/>
</dbReference>
<feature type="transmembrane region" description="Helical" evidence="6">
    <location>
        <begin position="184"/>
        <end position="208"/>
    </location>
</feature>
<evidence type="ECO:0000256" key="4">
    <source>
        <dbReference type="ARBA" id="ARBA00022989"/>
    </source>
</evidence>
<dbReference type="PANTHER" id="PTHR48022">
    <property type="entry name" value="PLASTIDIC GLUCOSE TRANSPORTER 4"/>
    <property type="match status" value="1"/>
</dbReference>
<dbReference type="SUPFAM" id="SSF103473">
    <property type="entry name" value="MFS general substrate transporter"/>
    <property type="match status" value="1"/>
</dbReference>
<feature type="transmembrane region" description="Helical" evidence="6">
    <location>
        <begin position="96"/>
        <end position="117"/>
    </location>
</feature>
<protein>
    <submittedName>
        <fullName evidence="8">General substrate transporter</fullName>
    </submittedName>
</protein>
<evidence type="ECO:0000259" key="7">
    <source>
        <dbReference type="PROSITE" id="PS50850"/>
    </source>
</evidence>